<feature type="chain" id="PRO_5025564229" description="Secreted protein" evidence="1">
    <location>
        <begin position="17"/>
        <end position="109"/>
    </location>
</feature>
<dbReference type="Proteomes" id="UP000800200">
    <property type="component" value="Unassembled WGS sequence"/>
</dbReference>
<evidence type="ECO:0008006" key="4">
    <source>
        <dbReference type="Google" id="ProtNLM"/>
    </source>
</evidence>
<keyword evidence="1" id="KW-0732">Signal</keyword>
<dbReference type="OrthoDB" id="2910287at2759"/>
<evidence type="ECO:0000256" key="1">
    <source>
        <dbReference type="SAM" id="SignalP"/>
    </source>
</evidence>
<name>A0A6A6D8V8_9PEZI</name>
<evidence type="ECO:0000313" key="2">
    <source>
        <dbReference type="EMBL" id="KAF2175911.1"/>
    </source>
</evidence>
<keyword evidence="3" id="KW-1185">Reference proteome</keyword>
<gene>
    <name evidence="2" type="ORF">K469DRAFT_609120</name>
</gene>
<dbReference type="AlphaFoldDB" id="A0A6A6D8V8"/>
<protein>
    <recommendedName>
        <fullName evidence="4">Secreted protein</fullName>
    </recommendedName>
</protein>
<feature type="signal peptide" evidence="1">
    <location>
        <begin position="1"/>
        <end position="16"/>
    </location>
</feature>
<evidence type="ECO:0000313" key="3">
    <source>
        <dbReference type="Proteomes" id="UP000800200"/>
    </source>
</evidence>
<sequence>MKFFLTLVIFAIKCRSRSVRPHGSPGGVYICTQPNWNGDCTWRPPSDDCYLSGLLDLAPGSIGPDPGGYCHLYDESTCKGAVKQTLKFPGMSRWVPIFGSMKCRQFFSD</sequence>
<organism evidence="2 3">
    <name type="scientific">Zopfia rhizophila CBS 207.26</name>
    <dbReference type="NCBI Taxonomy" id="1314779"/>
    <lineage>
        <taxon>Eukaryota</taxon>
        <taxon>Fungi</taxon>
        <taxon>Dikarya</taxon>
        <taxon>Ascomycota</taxon>
        <taxon>Pezizomycotina</taxon>
        <taxon>Dothideomycetes</taxon>
        <taxon>Dothideomycetes incertae sedis</taxon>
        <taxon>Zopfiaceae</taxon>
        <taxon>Zopfia</taxon>
    </lineage>
</organism>
<reference evidence="2" key="1">
    <citation type="journal article" date="2020" name="Stud. Mycol.">
        <title>101 Dothideomycetes genomes: a test case for predicting lifestyles and emergence of pathogens.</title>
        <authorList>
            <person name="Haridas S."/>
            <person name="Albert R."/>
            <person name="Binder M."/>
            <person name="Bloem J."/>
            <person name="Labutti K."/>
            <person name="Salamov A."/>
            <person name="Andreopoulos B."/>
            <person name="Baker S."/>
            <person name="Barry K."/>
            <person name="Bills G."/>
            <person name="Bluhm B."/>
            <person name="Cannon C."/>
            <person name="Castanera R."/>
            <person name="Culley D."/>
            <person name="Daum C."/>
            <person name="Ezra D."/>
            <person name="Gonzalez J."/>
            <person name="Henrissat B."/>
            <person name="Kuo A."/>
            <person name="Liang C."/>
            <person name="Lipzen A."/>
            <person name="Lutzoni F."/>
            <person name="Magnuson J."/>
            <person name="Mondo S."/>
            <person name="Nolan M."/>
            <person name="Ohm R."/>
            <person name="Pangilinan J."/>
            <person name="Park H.-J."/>
            <person name="Ramirez L."/>
            <person name="Alfaro M."/>
            <person name="Sun H."/>
            <person name="Tritt A."/>
            <person name="Yoshinaga Y."/>
            <person name="Zwiers L.-H."/>
            <person name="Turgeon B."/>
            <person name="Goodwin S."/>
            <person name="Spatafora J."/>
            <person name="Crous P."/>
            <person name="Grigoriev I."/>
        </authorList>
    </citation>
    <scope>NUCLEOTIDE SEQUENCE</scope>
    <source>
        <strain evidence="2">CBS 207.26</strain>
    </source>
</reference>
<accession>A0A6A6D8V8</accession>
<proteinExistence type="predicted"/>
<dbReference type="EMBL" id="ML994721">
    <property type="protein sequence ID" value="KAF2175911.1"/>
    <property type="molecule type" value="Genomic_DNA"/>
</dbReference>